<protein>
    <submittedName>
        <fullName evidence="11">ATP-binding cassette, subfamily B</fullName>
    </submittedName>
</protein>
<keyword evidence="4" id="KW-0547">Nucleotide-binding</keyword>
<dbReference type="PANTHER" id="PTHR43394:SF1">
    <property type="entry name" value="ATP-BINDING CASSETTE SUB-FAMILY B MEMBER 10, MITOCHONDRIAL"/>
    <property type="match status" value="1"/>
</dbReference>
<evidence type="ECO:0000256" key="1">
    <source>
        <dbReference type="ARBA" id="ARBA00004651"/>
    </source>
</evidence>
<organism evidence="11 12">
    <name type="scientific">Clostridium cavendishii DSM 21758</name>
    <dbReference type="NCBI Taxonomy" id="1121302"/>
    <lineage>
        <taxon>Bacteria</taxon>
        <taxon>Bacillati</taxon>
        <taxon>Bacillota</taxon>
        <taxon>Clostridia</taxon>
        <taxon>Eubacteriales</taxon>
        <taxon>Clostridiaceae</taxon>
        <taxon>Clostridium</taxon>
    </lineage>
</organism>
<evidence type="ECO:0000313" key="12">
    <source>
        <dbReference type="Proteomes" id="UP000184310"/>
    </source>
</evidence>
<dbReference type="RefSeq" id="WP_072985310.1">
    <property type="nucleotide sequence ID" value="NZ_FQZB01000004.1"/>
</dbReference>
<dbReference type="OrthoDB" id="9762778at2"/>
<dbReference type="Pfam" id="PF00664">
    <property type="entry name" value="ABC_membrane"/>
    <property type="match status" value="1"/>
</dbReference>
<dbReference type="EMBL" id="FQZB01000004">
    <property type="protein sequence ID" value="SHI72624.1"/>
    <property type="molecule type" value="Genomic_DNA"/>
</dbReference>
<dbReference type="GO" id="GO:0005886">
    <property type="term" value="C:plasma membrane"/>
    <property type="evidence" value="ECO:0007669"/>
    <property type="project" value="UniProtKB-SubCell"/>
</dbReference>
<gene>
    <name evidence="11" type="ORF">SAMN02745163_00730</name>
</gene>
<dbReference type="InterPro" id="IPR003439">
    <property type="entry name" value="ABC_transporter-like_ATP-bd"/>
</dbReference>
<dbReference type="SUPFAM" id="SSF90123">
    <property type="entry name" value="ABC transporter transmembrane region"/>
    <property type="match status" value="1"/>
</dbReference>
<dbReference type="GO" id="GO:0005524">
    <property type="term" value="F:ATP binding"/>
    <property type="evidence" value="ECO:0007669"/>
    <property type="project" value="UniProtKB-KW"/>
</dbReference>
<dbReference type="AlphaFoldDB" id="A0A1M6DH02"/>
<reference evidence="11 12" key="1">
    <citation type="submission" date="2016-11" db="EMBL/GenBank/DDBJ databases">
        <authorList>
            <person name="Jaros S."/>
            <person name="Januszkiewicz K."/>
            <person name="Wedrychowicz H."/>
        </authorList>
    </citation>
    <scope>NUCLEOTIDE SEQUENCE [LARGE SCALE GENOMIC DNA]</scope>
    <source>
        <strain evidence="11 12">DSM 21758</strain>
    </source>
</reference>
<feature type="transmembrane region" description="Helical" evidence="8">
    <location>
        <begin position="260"/>
        <end position="285"/>
    </location>
</feature>
<dbReference type="Pfam" id="PF00005">
    <property type="entry name" value="ABC_tran"/>
    <property type="match status" value="1"/>
</dbReference>
<dbReference type="Proteomes" id="UP000184310">
    <property type="component" value="Unassembled WGS sequence"/>
</dbReference>
<dbReference type="Gene3D" id="1.20.1560.10">
    <property type="entry name" value="ABC transporter type 1, transmembrane domain"/>
    <property type="match status" value="1"/>
</dbReference>
<dbReference type="GO" id="GO:0015421">
    <property type="term" value="F:ABC-type oligopeptide transporter activity"/>
    <property type="evidence" value="ECO:0007669"/>
    <property type="project" value="TreeGrafter"/>
</dbReference>
<evidence type="ECO:0000256" key="4">
    <source>
        <dbReference type="ARBA" id="ARBA00022741"/>
    </source>
</evidence>
<feature type="transmembrane region" description="Helical" evidence="8">
    <location>
        <begin position="164"/>
        <end position="181"/>
    </location>
</feature>
<evidence type="ECO:0000256" key="3">
    <source>
        <dbReference type="ARBA" id="ARBA00022692"/>
    </source>
</evidence>
<dbReference type="InterPro" id="IPR036640">
    <property type="entry name" value="ABC1_TM_sf"/>
</dbReference>
<dbReference type="FunFam" id="3.40.50.300:FF:000287">
    <property type="entry name" value="Multidrug ABC transporter ATP-binding protein"/>
    <property type="match status" value="1"/>
</dbReference>
<feature type="domain" description="ABC transmembrane type-1" evidence="10">
    <location>
        <begin position="19"/>
        <end position="303"/>
    </location>
</feature>
<keyword evidence="6 8" id="KW-1133">Transmembrane helix</keyword>
<dbReference type="SMART" id="SM00382">
    <property type="entry name" value="AAA"/>
    <property type="match status" value="1"/>
</dbReference>
<keyword evidence="3 8" id="KW-0812">Transmembrane</keyword>
<evidence type="ECO:0000256" key="8">
    <source>
        <dbReference type="SAM" id="Phobius"/>
    </source>
</evidence>
<dbReference type="PROSITE" id="PS50929">
    <property type="entry name" value="ABC_TM1F"/>
    <property type="match status" value="1"/>
</dbReference>
<name>A0A1M6DH02_9CLOT</name>
<keyword evidence="12" id="KW-1185">Reference proteome</keyword>
<dbReference type="SUPFAM" id="SSF52540">
    <property type="entry name" value="P-loop containing nucleoside triphosphate hydrolases"/>
    <property type="match status" value="1"/>
</dbReference>
<accession>A0A1M6DH02</accession>
<evidence type="ECO:0000256" key="5">
    <source>
        <dbReference type="ARBA" id="ARBA00022840"/>
    </source>
</evidence>
<dbReference type="InterPro" id="IPR027417">
    <property type="entry name" value="P-loop_NTPase"/>
</dbReference>
<dbReference type="CDD" id="cd07346">
    <property type="entry name" value="ABC_6TM_exporters"/>
    <property type="match status" value="1"/>
</dbReference>
<feature type="transmembrane region" description="Helical" evidence="8">
    <location>
        <begin position="59"/>
        <end position="76"/>
    </location>
</feature>
<evidence type="ECO:0000256" key="6">
    <source>
        <dbReference type="ARBA" id="ARBA00022989"/>
    </source>
</evidence>
<evidence type="ECO:0000313" key="11">
    <source>
        <dbReference type="EMBL" id="SHI72624.1"/>
    </source>
</evidence>
<dbReference type="PROSITE" id="PS00211">
    <property type="entry name" value="ABC_TRANSPORTER_1"/>
    <property type="match status" value="1"/>
</dbReference>
<dbReference type="InterPro" id="IPR011527">
    <property type="entry name" value="ABC1_TM_dom"/>
</dbReference>
<comment type="subcellular location">
    <subcellularLocation>
        <location evidence="1">Cell membrane</location>
        <topology evidence="1">Multi-pass membrane protein</topology>
    </subcellularLocation>
</comment>
<dbReference type="Gene3D" id="3.40.50.300">
    <property type="entry name" value="P-loop containing nucleotide triphosphate hydrolases"/>
    <property type="match status" value="1"/>
</dbReference>
<dbReference type="GO" id="GO:0016887">
    <property type="term" value="F:ATP hydrolysis activity"/>
    <property type="evidence" value="ECO:0007669"/>
    <property type="project" value="InterPro"/>
</dbReference>
<keyword evidence="2" id="KW-0813">Transport</keyword>
<dbReference type="InterPro" id="IPR003593">
    <property type="entry name" value="AAA+_ATPase"/>
</dbReference>
<dbReference type="InterPro" id="IPR039421">
    <property type="entry name" value="Type_1_exporter"/>
</dbReference>
<feature type="domain" description="ABC transporter" evidence="9">
    <location>
        <begin position="334"/>
        <end position="567"/>
    </location>
</feature>
<feature type="transmembrane region" description="Helical" evidence="8">
    <location>
        <begin position="20"/>
        <end position="44"/>
    </location>
</feature>
<dbReference type="PANTHER" id="PTHR43394">
    <property type="entry name" value="ATP-DEPENDENT PERMEASE MDL1, MITOCHONDRIAL"/>
    <property type="match status" value="1"/>
</dbReference>
<proteinExistence type="predicted"/>
<keyword evidence="5 11" id="KW-0067">ATP-binding</keyword>
<dbReference type="STRING" id="1121302.SAMN02745163_00730"/>
<evidence type="ECO:0000256" key="7">
    <source>
        <dbReference type="ARBA" id="ARBA00023136"/>
    </source>
</evidence>
<keyword evidence="7 8" id="KW-0472">Membrane</keyword>
<feature type="transmembrane region" description="Helical" evidence="8">
    <location>
        <begin position="137"/>
        <end position="158"/>
    </location>
</feature>
<dbReference type="InterPro" id="IPR017871">
    <property type="entry name" value="ABC_transporter-like_CS"/>
</dbReference>
<evidence type="ECO:0000259" key="9">
    <source>
        <dbReference type="PROSITE" id="PS50893"/>
    </source>
</evidence>
<evidence type="ECO:0000259" key="10">
    <source>
        <dbReference type="PROSITE" id="PS50929"/>
    </source>
</evidence>
<evidence type="ECO:0000256" key="2">
    <source>
        <dbReference type="ARBA" id="ARBA00022448"/>
    </source>
</evidence>
<dbReference type="PROSITE" id="PS50893">
    <property type="entry name" value="ABC_TRANSPORTER_2"/>
    <property type="match status" value="1"/>
</dbReference>
<sequence length="577" mass="64352">MKILYNITGGKPNKLIKPIIYTIIANIVYMLPFGFAVFTVGILAEPFINPNITLNTTKLWAVFIGLIISMIIMFLIEIPAYRHSYRDAYMTAAEGRAELAEHLRKLPIGYITGQDLGNLSNMMMSDFTMIEHGMSHVVPSLIGSLVIPIIAFISLSFIDLRMSFAMFCAMPFTLIIIVLTSKLQKTFGQKLNAANVNASNRLQEYLEGIRIIKSCNMIGDKANNLDNAFKDLMKESIRMEGLLQSIILTITPLLRSGLTVMIYVGIYLLIGGKMSIVTFSIFLIIGTRIFDPLSEAITNFAVLRYGAQSGERIIKFMNEEVMIGEETSPKNNDILFENVSFAYDNKQVLKNISTNINAKTLTALVGKSGSGKSTILKLAARFYDPVEGRILIGGKDIKNIEPEELFKKISMVFQDVYLFQDTIRNNIGFGRVDATQAEIEEVSKKACCHDFIMALPKGYDTPVGEGGCTLSGGEKQRISIARAMLKNAPIVLLDEATASLDPENEVDVQKAINELVKDRTVIVIAHRLKTIQKADNIIVLDKGEIVEEGNHEELIRSNGVYFKLWNLQQKYNDLKLL</sequence>